<protein>
    <recommendedName>
        <fullName evidence="3">DUF1310 family protein</fullName>
    </recommendedName>
</protein>
<evidence type="ECO:0008006" key="3">
    <source>
        <dbReference type="Google" id="ProtNLM"/>
    </source>
</evidence>
<gene>
    <name evidence="1" type="ORF">D6C19_03775</name>
</gene>
<dbReference type="RefSeq" id="WP_129303247.1">
    <property type="nucleotide sequence ID" value="NZ_QZFR01000017.1"/>
</dbReference>
<name>A0A4Q2AZK7_9LACO</name>
<dbReference type="Proteomes" id="UP000289316">
    <property type="component" value="Unassembled WGS sequence"/>
</dbReference>
<sequence length="140" mass="16001">MQKKRIILVLIAIFLVLAGIGGTKKVVEMRQAAQKERQIAFLKAHEKELVDFIKKYSSQEETVEFDWETVEAGKGRAFTKPTLTVNFDVSNSPVKSYNNRGYVLRVETDVDKLDKIEGLTVLNGEIGLKIREEKNARFRK</sequence>
<dbReference type="OrthoDB" id="2339913at2"/>
<dbReference type="EMBL" id="QZFR01000017">
    <property type="protein sequence ID" value="RXV74877.1"/>
    <property type="molecule type" value="Genomic_DNA"/>
</dbReference>
<dbReference type="AlphaFoldDB" id="A0A4Q2AZK7"/>
<organism evidence="1 2">
    <name type="scientific">Ligilactobacillus murinus</name>
    <dbReference type="NCBI Taxonomy" id="1622"/>
    <lineage>
        <taxon>Bacteria</taxon>
        <taxon>Bacillati</taxon>
        <taxon>Bacillota</taxon>
        <taxon>Bacilli</taxon>
        <taxon>Lactobacillales</taxon>
        <taxon>Lactobacillaceae</taxon>
        <taxon>Ligilactobacillus</taxon>
    </lineage>
</organism>
<reference evidence="1 2" key="1">
    <citation type="submission" date="2018-09" db="EMBL/GenBank/DDBJ databases">
        <title>Murine metabolic-syndrome-specific gut microbial biobank.</title>
        <authorList>
            <person name="Liu C."/>
        </authorList>
    </citation>
    <scope>NUCLEOTIDE SEQUENCE [LARGE SCALE GENOMIC DNA]</scope>
    <source>
        <strain evidence="1 2">C-30</strain>
    </source>
</reference>
<evidence type="ECO:0000313" key="2">
    <source>
        <dbReference type="Proteomes" id="UP000289316"/>
    </source>
</evidence>
<accession>A0A4Q2AZK7</accession>
<evidence type="ECO:0000313" key="1">
    <source>
        <dbReference type="EMBL" id="RXV74877.1"/>
    </source>
</evidence>
<proteinExistence type="predicted"/>
<comment type="caution">
    <text evidence="1">The sequence shown here is derived from an EMBL/GenBank/DDBJ whole genome shotgun (WGS) entry which is preliminary data.</text>
</comment>